<dbReference type="EMBL" id="BKCP01003113">
    <property type="protein sequence ID" value="GER28784.1"/>
    <property type="molecule type" value="Genomic_DNA"/>
</dbReference>
<proteinExistence type="predicted"/>
<keyword evidence="3" id="KW-1185">Reference proteome</keyword>
<feature type="region of interest" description="Disordered" evidence="1">
    <location>
        <begin position="100"/>
        <end position="138"/>
    </location>
</feature>
<organism evidence="2 3">
    <name type="scientific">Striga asiatica</name>
    <name type="common">Asiatic witchweed</name>
    <name type="synonym">Buchnera asiatica</name>
    <dbReference type="NCBI Taxonomy" id="4170"/>
    <lineage>
        <taxon>Eukaryota</taxon>
        <taxon>Viridiplantae</taxon>
        <taxon>Streptophyta</taxon>
        <taxon>Embryophyta</taxon>
        <taxon>Tracheophyta</taxon>
        <taxon>Spermatophyta</taxon>
        <taxon>Magnoliopsida</taxon>
        <taxon>eudicotyledons</taxon>
        <taxon>Gunneridae</taxon>
        <taxon>Pentapetalae</taxon>
        <taxon>asterids</taxon>
        <taxon>lamiids</taxon>
        <taxon>Lamiales</taxon>
        <taxon>Orobanchaceae</taxon>
        <taxon>Buchnereae</taxon>
        <taxon>Striga</taxon>
    </lineage>
</organism>
<accession>A0A5A7P8A3</accession>
<feature type="compositionally biased region" description="Polar residues" evidence="1">
    <location>
        <begin position="161"/>
        <end position="171"/>
    </location>
</feature>
<name>A0A5A7P8A3_STRAF</name>
<dbReference type="Proteomes" id="UP000325081">
    <property type="component" value="Unassembled WGS sequence"/>
</dbReference>
<reference evidence="3" key="1">
    <citation type="journal article" date="2019" name="Curr. Biol.">
        <title>Genome Sequence of Striga asiatica Provides Insight into the Evolution of Plant Parasitism.</title>
        <authorList>
            <person name="Yoshida S."/>
            <person name="Kim S."/>
            <person name="Wafula E.K."/>
            <person name="Tanskanen J."/>
            <person name="Kim Y.M."/>
            <person name="Honaas L."/>
            <person name="Yang Z."/>
            <person name="Spallek T."/>
            <person name="Conn C.E."/>
            <person name="Ichihashi Y."/>
            <person name="Cheong K."/>
            <person name="Cui S."/>
            <person name="Der J.P."/>
            <person name="Gundlach H."/>
            <person name="Jiao Y."/>
            <person name="Hori C."/>
            <person name="Ishida J.K."/>
            <person name="Kasahara H."/>
            <person name="Kiba T."/>
            <person name="Kim M.S."/>
            <person name="Koo N."/>
            <person name="Laohavisit A."/>
            <person name="Lee Y.H."/>
            <person name="Lumba S."/>
            <person name="McCourt P."/>
            <person name="Mortimer J.C."/>
            <person name="Mutuku J.M."/>
            <person name="Nomura T."/>
            <person name="Sasaki-Sekimoto Y."/>
            <person name="Seto Y."/>
            <person name="Wang Y."/>
            <person name="Wakatake T."/>
            <person name="Sakakibara H."/>
            <person name="Demura T."/>
            <person name="Yamaguchi S."/>
            <person name="Yoneyama K."/>
            <person name="Manabe R.I."/>
            <person name="Nelson D.C."/>
            <person name="Schulman A.H."/>
            <person name="Timko M.P."/>
            <person name="dePamphilis C.W."/>
            <person name="Choi D."/>
            <person name="Shirasu K."/>
        </authorList>
    </citation>
    <scope>NUCLEOTIDE SEQUENCE [LARGE SCALE GENOMIC DNA]</scope>
    <source>
        <strain evidence="3">cv. UVA1</strain>
    </source>
</reference>
<feature type="region of interest" description="Disordered" evidence="1">
    <location>
        <begin position="151"/>
        <end position="224"/>
    </location>
</feature>
<dbReference type="GO" id="GO:0016787">
    <property type="term" value="F:hydrolase activity"/>
    <property type="evidence" value="ECO:0007669"/>
    <property type="project" value="UniProtKB-KW"/>
</dbReference>
<comment type="caution">
    <text evidence="2">The sequence shown here is derived from an EMBL/GenBank/DDBJ whole genome shotgun (WGS) entry which is preliminary data.</text>
</comment>
<dbReference type="AlphaFoldDB" id="A0A5A7P8A3"/>
<evidence type="ECO:0000313" key="2">
    <source>
        <dbReference type="EMBL" id="GER28784.1"/>
    </source>
</evidence>
<sequence length="349" mass="39437">MQKARDRASKKWKSSVICPRVDKIVQENLQNIPDSMVLNFLLTYPVGPVAVGSGISLEFLDFVDRCYYVDTYKAVYASILMPMNGRDQWPMSNFIPAKPPNFGRGAGRPTTTRRLEPDEVVPKEKKRRRRQKCVDPHKIPRQKSVITCSNCGAKGEKSSRTEFASQLTQEDNLPPTPQFHENTTTEFTSQVTQEEVIPPPTPQVPKTSIPNPKKPSKKPSNPNQHIAIQDGALHEATQEQPPNIWDQLQSQQNNEPGASSAYNMKPQKYVTFSDLNTCLAKQSTKMGILLFQQSILIFKKVLDDICSTSRNWGIFQAKKSTPSFSSHRQSGETLELLIDEDMQLFRLSD</sequence>
<gene>
    <name evidence="2" type="ORF">STAS_04600</name>
</gene>
<feature type="compositionally biased region" description="Polar residues" evidence="1">
    <location>
        <begin position="179"/>
        <end position="193"/>
    </location>
</feature>
<evidence type="ECO:0000313" key="3">
    <source>
        <dbReference type="Proteomes" id="UP000325081"/>
    </source>
</evidence>
<protein>
    <submittedName>
        <fullName evidence="2">P-loop containing nucleoside triphosphatehydrolases superfamily protein</fullName>
    </submittedName>
</protein>
<keyword evidence="2" id="KW-0378">Hydrolase</keyword>
<evidence type="ECO:0000256" key="1">
    <source>
        <dbReference type="SAM" id="MobiDB-lite"/>
    </source>
</evidence>
<feature type="compositionally biased region" description="Basic and acidic residues" evidence="1">
    <location>
        <begin position="113"/>
        <end position="123"/>
    </location>
</feature>